<reference evidence="3" key="1">
    <citation type="submission" date="2023-06" db="EMBL/GenBank/DDBJ databases">
        <title>Genome-scale phylogeny and comparative genomics of the fungal order Sordariales.</title>
        <authorList>
            <consortium name="Lawrence Berkeley National Laboratory"/>
            <person name="Hensen N."/>
            <person name="Bonometti L."/>
            <person name="Westerberg I."/>
            <person name="Brannstrom I.O."/>
            <person name="Guillou S."/>
            <person name="Cros-Aarteil S."/>
            <person name="Calhoun S."/>
            <person name="Haridas S."/>
            <person name="Kuo A."/>
            <person name="Mondo S."/>
            <person name="Pangilinan J."/>
            <person name="Riley R."/>
            <person name="LaButti K."/>
            <person name="Andreopoulos B."/>
            <person name="Lipzen A."/>
            <person name="Chen C."/>
            <person name="Yanf M."/>
            <person name="Daum C."/>
            <person name="Ng V."/>
            <person name="Clum A."/>
            <person name="Steindorff A."/>
            <person name="Ohm R."/>
            <person name="Martin F."/>
            <person name="Silar P."/>
            <person name="Natvig D."/>
            <person name="Lalanne C."/>
            <person name="Gautier V."/>
            <person name="Ament-velasquez S.L."/>
            <person name="Kruys A."/>
            <person name="Hutchinson M.I."/>
            <person name="Powell A.J."/>
            <person name="Barry K."/>
            <person name="Miller A.N."/>
            <person name="Grigoriev I.V."/>
            <person name="Debuchy R."/>
            <person name="Gladieux P."/>
            <person name="Thoren M.H."/>
            <person name="Johannesson H."/>
        </authorList>
    </citation>
    <scope>NUCLEOTIDE SEQUENCE</scope>
    <source>
        <strain evidence="3">SMH2392-1A</strain>
    </source>
</reference>
<dbReference type="GO" id="GO:0000166">
    <property type="term" value="F:nucleotide binding"/>
    <property type="evidence" value="ECO:0007669"/>
    <property type="project" value="InterPro"/>
</dbReference>
<comment type="caution">
    <text evidence="3">The sequence shown here is derived from an EMBL/GenBank/DDBJ whole genome shotgun (WGS) entry which is preliminary data.</text>
</comment>
<dbReference type="Gene3D" id="3.30.360.10">
    <property type="entry name" value="Dihydrodipicolinate Reductase, domain 2"/>
    <property type="match status" value="1"/>
</dbReference>
<dbReference type="SUPFAM" id="SSF55347">
    <property type="entry name" value="Glyceraldehyde-3-phosphate dehydrogenase-like, C-terminal domain"/>
    <property type="match status" value="1"/>
</dbReference>
<dbReference type="GO" id="GO:0006740">
    <property type="term" value="P:NADPH regeneration"/>
    <property type="evidence" value="ECO:0007669"/>
    <property type="project" value="TreeGrafter"/>
</dbReference>
<name>A0AA40A6I9_9PEZI</name>
<protein>
    <submittedName>
        <fullName evidence="3">Oxidoreductase-like protein</fullName>
    </submittedName>
</protein>
<dbReference type="InterPro" id="IPR036291">
    <property type="entry name" value="NAD(P)-bd_dom_sf"/>
</dbReference>
<keyword evidence="4" id="KW-1185">Reference proteome</keyword>
<evidence type="ECO:0000259" key="2">
    <source>
        <dbReference type="Pfam" id="PF02894"/>
    </source>
</evidence>
<dbReference type="Gene3D" id="3.40.50.720">
    <property type="entry name" value="NAD(P)-binding Rossmann-like Domain"/>
    <property type="match status" value="1"/>
</dbReference>
<dbReference type="Pfam" id="PF02894">
    <property type="entry name" value="GFO_IDH_MocA_C"/>
    <property type="match status" value="1"/>
</dbReference>
<dbReference type="PANTHER" id="PTHR42840">
    <property type="entry name" value="NAD(P)-BINDING ROSSMANN-FOLD SUPERFAMILY PROTEIN-RELATED"/>
    <property type="match status" value="1"/>
</dbReference>
<proteinExistence type="predicted"/>
<sequence>MVGIALLGAGIFARKEHLPAIEASPALFELKAVYSRSQASAEALAAASRSPASVAVYFDEPAAAGKSLDDLLTRADVAAAVVALPILSQPAVVQKALAAGKHVLSEKPVAGDLAAARELVAWYTALPSAPARPIFAVAENFRFWPSLLYAADELRRIGGHVATFSLKMHQFVKPDNNYLNTPWRKTPEHQGGFVLDGGVHFVAALRLLLGATGHEVKQLVGFSGLLEARLPPVDTVTAVALTRGGKTGTIAISFGTEFKAGLEVEVVTTQGAVVWEPKKVRTFTRAAGEGDGPVEVAKTFAADSGVAAEVAAFGEAIAAGAADPRQTPEEALKDLEILQRLLESGAGGATLQTIQG</sequence>
<feature type="domain" description="Gfo/Idh/MocA-like oxidoreductase N-terminal" evidence="1">
    <location>
        <begin position="3"/>
        <end position="121"/>
    </location>
</feature>
<evidence type="ECO:0000313" key="3">
    <source>
        <dbReference type="EMBL" id="KAK0710140.1"/>
    </source>
</evidence>
<feature type="domain" description="Gfo/Idh/MocA-like oxidoreductase C-terminal" evidence="2">
    <location>
        <begin position="159"/>
        <end position="349"/>
    </location>
</feature>
<dbReference type="PANTHER" id="PTHR42840:SF5">
    <property type="entry name" value="NAD(P)-BINDING ROSSMANN-FOLD SUPERFAMILY PROTEIN"/>
    <property type="match status" value="1"/>
</dbReference>
<dbReference type="SUPFAM" id="SSF51735">
    <property type="entry name" value="NAD(P)-binding Rossmann-fold domains"/>
    <property type="match status" value="1"/>
</dbReference>
<dbReference type="Pfam" id="PF01408">
    <property type="entry name" value="GFO_IDH_MocA"/>
    <property type="match status" value="1"/>
</dbReference>
<evidence type="ECO:0000313" key="4">
    <source>
        <dbReference type="Proteomes" id="UP001172101"/>
    </source>
</evidence>
<dbReference type="GO" id="GO:0005737">
    <property type="term" value="C:cytoplasm"/>
    <property type="evidence" value="ECO:0007669"/>
    <property type="project" value="TreeGrafter"/>
</dbReference>
<accession>A0AA40A6I9</accession>
<dbReference type="GeneID" id="85325933"/>
<dbReference type="Proteomes" id="UP001172101">
    <property type="component" value="Unassembled WGS sequence"/>
</dbReference>
<dbReference type="EMBL" id="JAUIRO010000006">
    <property type="protein sequence ID" value="KAK0710140.1"/>
    <property type="molecule type" value="Genomic_DNA"/>
</dbReference>
<gene>
    <name evidence="3" type="ORF">B0T26DRAFT_724176</name>
</gene>
<dbReference type="RefSeq" id="XP_060293444.1">
    <property type="nucleotide sequence ID" value="XM_060442663.1"/>
</dbReference>
<dbReference type="InterPro" id="IPR000683">
    <property type="entry name" value="Gfo/Idh/MocA-like_OxRdtase_N"/>
</dbReference>
<dbReference type="AlphaFoldDB" id="A0AA40A6I9"/>
<organism evidence="3 4">
    <name type="scientific">Lasiosphaeria miniovina</name>
    <dbReference type="NCBI Taxonomy" id="1954250"/>
    <lineage>
        <taxon>Eukaryota</taxon>
        <taxon>Fungi</taxon>
        <taxon>Dikarya</taxon>
        <taxon>Ascomycota</taxon>
        <taxon>Pezizomycotina</taxon>
        <taxon>Sordariomycetes</taxon>
        <taxon>Sordariomycetidae</taxon>
        <taxon>Sordariales</taxon>
        <taxon>Lasiosphaeriaceae</taxon>
        <taxon>Lasiosphaeria</taxon>
    </lineage>
</organism>
<dbReference type="GO" id="GO:0016491">
    <property type="term" value="F:oxidoreductase activity"/>
    <property type="evidence" value="ECO:0007669"/>
    <property type="project" value="TreeGrafter"/>
</dbReference>
<evidence type="ECO:0000259" key="1">
    <source>
        <dbReference type="Pfam" id="PF01408"/>
    </source>
</evidence>
<dbReference type="InterPro" id="IPR004104">
    <property type="entry name" value="Gfo/Idh/MocA-like_OxRdtase_C"/>
</dbReference>